<name>A0A0C3BSZ4_PILCF</name>
<evidence type="ECO:0000313" key="2">
    <source>
        <dbReference type="EMBL" id="KIM89633.1"/>
    </source>
</evidence>
<evidence type="ECO:0000313" key="3">
    <source>
        <dbReference type="Proteomes" id="UP000054166"/>
    </source>
</evidence>
<gene>
    <name evidence="2" type="ORF">PILCRDRAFT_1968</name>
</gene>
<reference evidence="2 3" key="1">
    <citation type="submission" date="2014-04" db="EMBL/GenBank/DDBJ databases">
        <authorList>
            <consortium name="DOE Joint Genome Institute"/>
            <person name="Kuo A."/>
            <person name="Tarkka M."/>
            <person name="Buscot F."/>
            <person name="Kohler A."/>
            <person name="Nagy L.G."/>
            <person name="Floudas D."/>
            <person name="Copeland A."/>
            <person name="Barry K.W."/>
            <person name="Cichocki N."/>
            <person name="Veneault-Fourrey C."/>
            <person name="LaButti K."/>
            <person name="Lindquist E.A."/>
            <person name="Lipzen A."/>
            <person name="Lundell T."/>
            <person name="Morin E."/>
            <person name="Murat C."/>
            <person name="Sun H."/>
            <person name="Tunlid A."/>
            <person name="Henrissat B."/>
            <person name="Grigoriev I.V."/>
            <person name="Hibbett D.S."/>
            <person name="Martin F."/>
            <person name="Nordberg H.P."/>
            <person name="Cantor M.N."/>
            <person name="Hua S.X."/>
        </authorList>
    </citation>
    <scope>NUCLEOTIDE SEQUENCE [LARGE SCALE GENOMIC DNA]</scope>
    <source>
        <strain evidence="2 3">F 1598</strain>
    </source>
</reference>
<organism evidence="2 3">
    <name type="scientific">Piloderma croceum (strain F 1598)</name>
    <dbReference type="NCBI Taxonomy" id="765440"/>
    <lineage>
        <taxon>Eukaryota</taxon>
        <taxon>Fungi</taxon>
        <taxon>Dikarya</taxon>
        <taxon>Basidiomycota</taxon>
        <taxon>Agaricomycotina</taxon>
        <taxon>Agaricomycetes</taxon>
        <taxon>Agaricomycetidae</taxon>
        <taxon>Atheliales</taxon>
        <taxon>Atheliaceae</taxon>
        <taxon>Piloderma</taxon>
    </lineage>
</organism>
<reference evidence="3" key="2">
    <citation type="submission" date="2015-01" db="EMBL/GenBank/DDBJ databases">
        <title>Evolutionary Origins and Diversification of the Mycorrhizal Mutualists.</title>
        <authorList>
            <consortium name="DOE Joint Genome Institute"/>
            <consortium name="Mycorrhizal Genomics Consortium"/>
            <person name="Kohler A."/>
            <person name="Kuo A."/>
            <person name="Nagy L.G."/>
            <person name="Floudas D."/>
            <person name="Copeland A."/>
            <person name="Barry K.W."/>
            <person name="Cichocki N."/>
            <person name="Veneault-Fourrey C."/>
            <person name="LaButti K."/>
            <person name="Lindquist E.A."/>
            <person name="Lipzen A."/>
            <person name="Lundell T."/>
            <person name="Morin E."/>
            <person name="Murat C."/>
            <person name="Riley R."/>
            <person name="Ohm R."/>
            <person name="Sun H."/>
            <person name="Tunlid A."/>
            <person name="Henrissat B."/>
            <person name="Grigoriev I.V."/>
            <person name="Hibbett D.S."/>
            <person name="Martin F."/>
        </authorList>
    </citation>
    <scope>NUCLEOTIDE SEQUENCE [LARGE SCALE GENOMIC DNA]</scope>
    <source>
        <strain evidence="3">F 1598</strain>
    </source>
</reference>
<dbReference type="Proteomes" id="UP000054166">
    <property type="component" value="Unassembled WGS sequence"/>
</dbReference>
<dbReference type="InParanoid" id="A0A0C3BSZ4"/>
<keyword evidence="3" id="KW-1185">Reference proteome</keyword>
<accession>A0A0C3BSZ4</accession>
<dbReference type="EMBL" id="KN832974">
    <property type="protein sequence ID" value="KIM89633.1"/>
    <property type="molecule type" value="Genomic_DNA"/>
</dbReference>
<dbReference type="OrthoDB" id="2979847at2759"/>
<feature type="region of interest" description="Disordered" evidence="1">
    <location>
        <begin position="484"/>
        <end position="511"/>
    </location>
</feature>
<evidence type="ECO:0000256" key="1">
    <source>
        <dbReference type="SAM" id="MobiDB-lite"/>
    </source>
</evidence>
<dbReference type="STRING" id="765440.A0A0C3BSZ4"/>
<dbReference type="HOGENOM" id="CLU_424588_0_0_1"/>
<feature type="compositionally biased region" description="Basic residues" evidence="1">
    <location>
        <begin position="495"/>
        <end position="506"/>
    </location>
</feature>
<dbReference type="AlphaFoldDB" id="A0A0C3BSZ4"/>
<protein>
    <recommendedName>
        <fullName evidence="4">Ubiquitin-like protease family profile domain-containing protein</fullName>
    </recommendedName>
</protein>
<evidence type="ECO:0008006" key="4">
    <source>
        <dbReference type="Google" id="ProtNLM"/>
    </source>
</evidence>
<proteinExistence type="predicted"/>
<feature type="region of interest" description="Disordered" evidence="1">
    <location>
        <begin position="365"/>
        <end position="429"/>
    </location>
</feature>
<sequence length="678" mass="76936">MSLNFVKAEWIAIGKKWANLPPRVKHAAKNEFRVPMSMREAILPAPDGYQSVRYVHLCDAVVTYFPLWLISLWETFIDLQANICQPWLRARDWLCAETKAYKSKERRELADECKAFLGALPWDSHTVRDLLRYLGSHWTTGTQQNDLLDILGDRIASQADLAEKYSVHSLALTAKIIEAAAMHDPDIYQSSQTFRWIRQLGDEIVTRNKAYLTLHHLGKKNPHWVSLVIDSKAGVLRYGDLYGNEMPADLMQACHWWLSQHTLDHFAVVDLPIAPQATNDTSSCGILADNSLEHHSFPDTVPLIPSSGIEAARMRKFLLMGEVVLEQIAGRVSIAKSSSGADSVDDGSDSDIVIISHSQRPPWFEFTFQGPHLQNGETSPIPASPSSLITHHLKRSSHHTDSRPSSSDSPQQKRLKTPMEGNSPGYDVFGKTQVAATDSDRSGSQKGTLFQYWAQESAEKWAERVQREFEELKDAQKRKFLDDYETVSSNTNQRASRKSQGRKRKTTQWQSRQTNWQSPFLWSQIEIVAVKAGKPWRPCEILKEARKIDCVVFASLAEQVIGRWIDPEGKHRGLSRWTDAVLERVRSGNSPDGQTTRRGILEPYPDLCVKINKRIEALRTSGVALSLLTIRGIMFAYIEHNAPELLMHQFSDGSRFRCSESFVRKYLRDLGWSERCST</sequence>